<evidence type="ECO:0000313" key="6">
    <source>
        <dbReference type="Proteomes" id="UP000823388"/>
    </source>
</evidence>
<dbReference type="Pfam" id="PF01535">
    <property type="entry name" value="PPR"/>
    <property type="match status" value="6"/>
</dbReference>
<comment type="similarity">
    <text evidence="3">Belongs to the PPR family. PCMP-E subfamily.</text>
</comment>
<dbReference type="EMBL" id="CM029052">
    <property type="protein sequence ID" value="KAG2559288.1"/>
    <property type="molecule type" value="Genomic_DNA"/>
</dbReference>
<dbReference type="AlphaFoldDB" id="A0A8T0PEF1"/>
<proteinExistence type="inferred from homology"/>
<evidence type="ECO:0000256" key="2">
    <source>
        <dbReference type="ARBA" id="ARBA00022946"/>
    </source>
</evidence>
<sequence length="349" mass="38301">MFGNLGRVQDAERLFDRMEERDPISWNAMISMYSHEGACSKCFMLLSDMCHHGGVRPDVTTLCSLVSVCASSDHLDLGSGIHSLCHRSGLHSSVLVGNALVNMYSAAGNLDEAESLFWSMSRRDVISWNTMISSYVQNGSCVEALQALGQLLRTDEGPPNHMTFSSALGACSSPEALMDGRTVHTMVLQHNLPNNLLIGNSLLTMYSKCNSMEDAERVFQSMPCCDVVSCNVLTGGYSTLEDATNAMRVFLWMRGTGIKPNYITMINLQGSCKSSHDLRSYGMPLHAYITQTGLLSNEYITNSLITMYATCGDLESSSDIFCRIKNKSVISWNAIIVANVRHGRGEEAL</sequence>
<evidence type="ECO:0000256" key="4">
    <source>
        <dbReference type="PROSITE-ProRule" id="PRU00708"/>
    </source>
</evidence>
<comment type="caution">
    <text evidence="5">The sequence shown here is derived from an EMBL/GenBank/DDBJ whole genome shotgun (WGS) entry which is preliminary data.</text>
</comment>
<dbReference type="FunFam" id="1.25.40.10:FF:000361">
    <property type="entry name" value="Pentatricopeptide repeat-containing protein chloroplastic"/>
    <property type="match status" value="1"/>
</dbReference>
<dbReference type="PROSITE" id="PS51375">
    <property type="entry name" value="PPR"/>
    <property type="match status" value="2"/>
</dbReference>
<reference evidence="5" key="1">
    <citation type="submission" date="2020-05" db="EMBL/GenBank/DDBJ databases">
        <title>WGS assembly of Panicum virgatum.</title>
        <authorList>
            <person name="Lovell J.T."/>
            <person name="Jenkins J."/>
            <person name="Shu S."/>
            <person name="Juenger T.E."/>
            <person name="Schmutz J."/>
        </authorList>
    </citation>
    <scope>NUCLEOTIDE SEQUENCE</scope>
    <source>
        <strain evidence="5">AP13</strain>
    </source>
</reference>
<dbReference type="InterPro" id="IPR046960">
    <property type="entry name" value="PPR_At4g14850-like_plant"/>
</dbReference>
<evidence type="ECO:0000313" key="5">
    <source>
        <dbReference type="EMBL" id="KAG2559288.1"/>
    </source>
</evidence>
<dbReference type="FunFam" id="1.25.40.10:FF:000073">
    <property type="entry name" value="Pentatricopeptide repeat-containing protein chloroplastic"/>
    <property type="match status" value="1"/>
</dbReference>
<organism evidence="5 6">
    <name type="scientific">Panicum virgatum</name>
    <name type="common">Blackwell switchgrass</name>
    <dbReference type="NCBI Taxonomy" id="38727"/>
    <lineage>
        <taxon>Eukaryota</taxon>
        <taxon>Viridiplantae</taxon>
        <taxon>Streptophyta</taxon>
        <taxon>Embryophyta</taxon>
        <taxon>Tracheophyta</taxon>
        <taxon>Spermatophyta</taxon>
        <taxon>Magnoliopsida</taxon>
        <taxon>Liliopsida</taxon>
        <taxon>Poales</taxon>
        <taxon>Poaceae</taxon>
        <taxon>PACMAD clade</taxon>
        <taxon>Panicoideae</taxon>
        <taxon>Panicodae</taxon>
        <taxon>Paniceae</taxon>
        <taxon>Panicinae</taxon>
        <taxon>Panicum</taxon>
        <taxon>Panicum sect. Hiantes</taxon>
    </lineage>
</organism>
<dbReference type="GO" id="GO:0003723">
    <property type="term" value="F:RNA binding"/>
    <property type="evidence" value="ECO:0007669"/>
    <property type="project" value="InterPro"/>
</dbReference>
<protein>
    <recommendedName>
        <fullName evidence="7">Pentatricopeptide repeat-containing protein</fullName>
    </recommendedName>
</protein>
<keyword evidence="6" id="KW-1185">Reference proteome</keyword>
<evidence type="ECO:0000256" key="1">
    <source>
        <dbReference type="ARBA" id="ARBA00022737"/>
    </source>
</evidence>
<dbReference type="Proteomes" id="UP000823388">
    <property type="component" value="Chromosome 8N"/>
</dbReference>
<dbReference type="NCBIfam" id="TIGR00756">
    <property type="entry name" value="PPR"/>
    <property type="match status" value="3"/>
</dbReference>
<feature type="repeat" description="PPR" evidence="4">
    <location>
        <begin position="124"/>
        <end position="158"/>
    </location>
</feature>
<name>A0A8T0PEF1_PANVG</name>
<dbReference type="Gene3D" id="1.25.40.10">
    <property type="entry name" value="Tetratricopeptide repeat domain"/>
    <property type="match status" value="4"/>
</dbReference>
<evidence type="ECO:0000256" key="3">
    <source>
        <dbReference type="ARBA" id="ARBA00061659"/>
    </source>
</evidence>
<dbReference type="PANTHER" id="PTHR24015">
    <property type="entry name" value="OS07G0578800 PROTEIN-RELATED"/>
    <property type="match status" value="1"/>
</dbReference>
<keyword evidence="2" id="KW-0809">Transit peptide</keyword>
<feature type="repeat" description="PPR" evidence="4">
    <location>
        <begin position="226"/>
        <end position="260"/>
    </location>
</feature>
<accession>A0A8T0PEF1</accession>
<dbReference type="PANTHER" id="PTHR24015:SF548">
    <property type="entry name" value="OS08G0340900 PROTEIN"/>
    <property type="match status" value="1"/>
</dbReference>
<evidence type="ECO:0008006" key="7">
    <source>
        <dbReference type="Google" id="ProtNLM"/>
    </source>
</evidence>
<dbReference type="GO" id="GO:0009451">
    <property type="term" value="P:RNA modification"/>
    <property type="evidence" value="ECO:0007669"/>
    <property type="project" value="InterPro"/>
</dbReference>
<keyword evidence="1" id="KW-0677">Repeat</keyword>
<dbReference type="Pfam" id="PF13041">
    <property type="entry name" value="PPR_2"/>
    <property type="match status" value="1"/>
</dbReference>
<dbReference type="InterPro" id="IPR002885">
    <property type="entry name" value="PPR_rpt"/>
</dbReference>
<gene>
    <name evidence="5" type="ORF">PVAP13_8NG132331</name>
</gene>
<dbReference type="InterPro" id="IPR011990">
    <property type="entry name" value="TPR-like_helical_dom_sf"/>
</dbReference>